<dbReference type="AlphaFoldDB" id="A0A377PI15"/>
<evidence type="ECO:0000313" key="1">
    <source>
        <dbReference type="EMBL" id="STQ79860.1"/>
    </source>
</evidence>
<dbReference type="EMBL" id="UGHP01000001">
    <property type="protein sequence ID" value="STQ79860.1"/>
    <property type="molecule type" value="Genomic_DNA"/>
</dbReference>
<evidence type="ECO:0000313" key="2">
    <source>
        <dbReference type="Proteomes" id="UP000254821"/>
    </source>
</evidence>
<protein>
    <submittedName>
        <fullName evidence="1">Uncharacterized protein</fullName>
    </submittedName>
</protein>
<name>A0A377PI15_HAFAL</name>
<accession>A0A377PI15</accession>
<dbReference type="Proteomes" id="UP000254821">
    <property type="component" value="Unassembled WGS sequence"/>
</dbReference>
<proteinExistence type="predicted"/>
<organism evidence="1 2">
    <name type="scientific">Hafnia alvei</name>
    <dbReference type="NCBI Taxonomy" id="569"/>
    <lineage>
        <taxon>Bacteria</taxon>
        <taxon>Pseudomonadati</taxon>
        <taxon>Pseudomonadota</taxon>
        <taxon>Gammaproteobacteria</taxon>
        <taxon>Enterobacterales</taxon>
        <taxon>Hafniaceae</taxon>
        <taxon>Hafnia</taxon>
    </lineage>
</organism>
<sequence length="41" mass="5001">MFYYLQMIVNLKIVKKHIVERSFILVKIKAFYKLNKLISNL</sequence>
<gene>
    <name evidence="1" type="ORF">NCTC8105_01958</name>
</gene>
<reference evidence="1 2" key="1">
    <citation type="submission" date="2018-06" db="EMBL/GenBank/DDBJ databases">
        <authorList>
            <consortium name="Pathogen Informatics"/>
            <person name="Doyle S."/>
        </authorList>
    </citation>
    <scope>NUCLEOTIDE SEQUENCE [LARGE SCALE GENOMIC DNA]</scope>
    <source>
        <strain evidence="1 2">NCTC8105</strain>
    </source>
</reference>